<feature type="region of interest" description="Disordered" evidence="1">
    <location>
        <begin position="118"/>
        <end position="139"/>
    </location>
</feature>
<gene>
    <name evidence="2" type="ORF">Fot_21382</name>
</gene>
<keyword evidence="3" id="KW-1185">Reference proteome</keyword>
<evidence type="ECO:0000313" key="2">
    <source>
        <dbReference type="EMBL" id="KAL2528781.1"/>
    </source>
</evidence>
<accession>A0ABD1UUP3</accession>
<dbReference type="Proteomes" id="UP001604277">
    <property type="component" value="Unassembled WGS sequence"/>
</dbReference>
<organism evidence="2 3">
    <name type="scientific">Forsythia ovata</name>
    <dbReference type="NCBI Taxonomy" id="205694"/>
    <lineage>
        <taxon>Eukaryota</taxon>
        <taxon>Viridiplantae</taxon>
        <taxon>Streptophyta</taxon>
        <taxon>Embryophyta</taxon>
        <taxon>Tracheophyta</taxon>
        <taxon>Spermatophyta</taxon>
        <taxon>Magnoliopsida</taxon>
        <taxon>eudicotyledons</taxon>
        <taxon>Gunneridae</taxon>
        <taxon>Pentapetalae</taxon>
        <taxon>asterids</taxon>
        <taxon>lamiids</taxon>
        <taxon>Lamiales</taxon>
        <taxon>Oleaceae</taxon>
        <taxon>Forsythieae</taxon>
        <taxon>Forsythia</taxon>
    </lineage>
</organism>
<protein>
    <submittedName>
        <fullName evidence="2">Uncharacterized protein</fullName>
    </submittedName>
</protein>
<dbReference type="AlphaFoldDB" id="A0ABD1UUP3"/>
<dbReference type="EMBL" id="JBFOLJ010000006">
    <property type="protein sequence ID" value="KAL2528781.1"/>
    <property type="molecule type" value="Genomic_DNA"/>
</dbReference>
<comment type="caution">
    <text evidence="2">The sequence shown here is derived from an EMBL/GenBank/DDBJ whole genome shotgun (WGS) entry which is preliminary data.</text>
</comment>
<evidence type="ECO:0000256" key="1">
    <source>
        <dbReference type="SAM" id="MobiDB-lite"/>
    </source>
</evidence>
<name>A0ABD1UUP3_9LAMI</name>
<reference evidence="3" key="1">
    <citation type="submission" date="2024-07" db="EMBL/GenBank/DDBJ databases">
        <title>Two chromosome-level genome assemblies of Korean endemic species Abeliophyllum distichum and Forsythia ovata (Oleaceae).</title>
        <authorList>
            <person name="Jang H."/>
        </authorList>
    </citation>
    <scope>NUCLEOTIDE SEQUENCE [LARGE SCALE GENOMIC DNA]</scope>
</reference>
<proteinExistence type="predicted"/>
<evidence type="ECO:0000313" key="3">
    <source>
        <dbReference type="Proteomes" id="UP001604277"/>
    </source>
</evidence>
<sequence length="139" mass="15570">MNSSSFFKPFSPASQPGRRLAAQRGAQPVLFIFICSIIEAAPAQSNSSSDSLKTEAHLSDSIEVIFMKLDQLVQVALVLLLMLSILRTLRNLNVVEVVGFQTPPQFEYYKELEDAKLGEKQKSQNPKIKKWCNEISPQD</sequence>